<dbReference type="NCBIfam" id="NF045620">
    <property type="entry name" value="Sfum_1244_fam"/>
    <property type="match status" value="1"/>
</dbReference>
<name>A0A3B0Y174_9ZZZZ</name>
<reference evidence="3" key="1">
    <citation type="submission" date="2018-06" db="EMBL/GenBank/DDBJ databases">
        <authorList>
            <person name="Zhirakovskaya E."/>
        </authorList>
    </citation>
    <scope>NUCLEOTIDE SEQUENCE</scope>
</reference>
<organism evidence="3">
    <name type="scientific">hydrothermal vent metagenome</name>
    <dbReference type="NCBI Taxonomy" id="652676"/>
    <lineage>
        <taxon>unclassified sequences</taxon>
        <taxon>metagenomes</taxon>
        <taxon>ecological metagenomes</taxon>
    </lineage>
</organism>
<accession>A0A3B0Y174</accession>
<dbReference type="InterPro" id="IPR049200">
    <property type="entry name" value="DUF6866_C"/>
</dbReference>
<gene>
    <name evidence="3" type="ORF">MNBD_GAMMA09-2646</name>
</gene>
<feature type="domain" description="DUF6866" evidence="1">
    <location>
        <begin position="4"/>
        <end position="155"/>
    </location>
</feature>
<dbReference type="InterPro" id="IPR054640">
    <property type="entry name" value="Sfum_1244-like"/>
</dbReference>
<sequence>MKNLIRQIQHNCHISDAQYAGNYTLCIYLLKMREYYRWEKQLPFTEKLNNNDIGQWLTQREALWDDIDEQPLTDSHINGQLFDLYDSKNINLQLANKQLVYSAGYGLYGKPIFFLGELLHKETLDDYTLYISGKELVRDLTAPPGMAQEKTIYIRRESLRRFIWEKVEESQWHKQENPLSRALTCYDFKNQPEDALEKMTDNEVDTILQHEIGEIKAGKILGESWEDMLVNLPHSQAEIMTRAVRDNIADMLSTLPKLLEKNEAAQIHFYFANLSSMRKMIFPSLPEAYKNWLNNGNSSRLKALISVASDHWINMAKQILELYRQHGEKSQTKIETLINNNYL</sequence>
<feature type="domain" description="DUF6866" evidence="2">
    <location>
        <begin position="160"/>
        <end position="340"/>
    </location>
</feature>
<evidence type="ECO:0000259" key="2">
    <source>
        <dbReference type="Pfam" id="PF21740"/>
    </source>
</evidence>
<evidence type="ECO:0000259" key="1">
    <source>
        <dbReference type="Pfam" id="PF21739"/>
    </source>
</evidence>
<dbReference type="InterPro" id="IPR049199">
    <property type="entry name" value="DUF6866_N"/>
</dbReference>
<dbReference type="Pfam" id="PF21739">
    <property type="entry name" value="DUF6866_N"/>
    <property type="match status" value="1"/>
</dbReference>
<dbReference type="EMBL" id="UOFI01000110">
    <property type="protein sequence ID" value="VAW67849.1"/>
    <property type="molecule type" value="Genomic_DNA"/>
</dbReference>
<evidence type="ECO:0000313" key="3">
    <source>
        <dbReference type="EMBL" id="VAW67849.1"/>
    </source>
</evidence>
<dbReference type="Pfam" id="PF21740">
    <property type="entry name" value="DUF6866_C"/>
    <property type="match status" value="1"/>
</dbReference>
<proteinExistence type="predicted"/>
<protein>
    <submittedName>
        <fullName evidence="3">Uncharacterized protein</fullName>
    </submittedName>
</protein>
<dbReference type="AlphaFoldDB" id="A0A3B0Y174"/>